<protein>
    <submittedName>
        <fullName evidence="2">HNH endonuclease</fullName>
    </submittedName>
</protein>
<dbReference type="InterPro" id="IPR003615">
    <property type="entry name" value="HNH_nuc"/>
</dbReference>
<dbReference type="RefSeq" id="WP_072200936.1">
    <property type="nucleotide sequence ID" value="NZ_QHMI01000006.1"/>
</dbReference>
<feature type="domain" description="HNH nuclease" evidence="1">
    <location>
        <begin position="48"/>
        <end position="93"/>
    </location>
</feature>
<proteinExistence type="predicted"/>
<dbReference type="Gene3D" id="3.90.75.20">
    <property type="match status" value="1"/>
</dbReference>
<evidence type="ECO:0000259" key="1">
    <source>
        <dbReference type="Pfam" id="PF13392"/>
    </source>
</evidence>
<keyword evidence="2" id="KW-0540">Nuclease</keyword>
<evidence type="ECO:0000313" key="2">
    <source>
        <dbReference type="EMBL" id="PXB41160.1"/>
    </source>
</evidence>
<dbReference type="AlphaFoldDB" id="A0A9X7L4S3"/>
<name>A0A9X7L4S3_9ENTR</name>
<dbReference type="SUPFAM" id="SSF54060">
    <property type="entry name" value="His-Me finger endonucleases"/>
    <property type="match status" value="1"/>
</dbReference>
<comment type="caution">
    <text evidence="2">The sequence shown here is derived from an EMBL/GenBank/DDBJ whole genome shotgun (WGS) entry which is preliminary data.</text>
</comment>
<sequence>MNWNEIFTYREGHIYWKISTARCIRVGDIANCMGSNGYLRVNVYKRSYPVHRIIYEMHNGAIEPEMQIDHLDGNPLNNEINNLRAVSVNINQRNRKLSCVNKSGVVGVCFNKRKRKWKAYIFREHLGWYKDFVSACEARIVAEVSTGGFHTRHGT</sequence>
<keyword evidence="2" id="KW-0378">Hydrolase</keyword>
<dbReference type="InterPro" id="IPR044925">
    <property type="entry name" value="His-Me_finger_sf"/>
</dbReference>
<organism evidence="2 3">
    <name type="scientific">Enterobacter hormaechei</name>
    <dbReference type="NCBI Taxonomy" id="158836"/>
    <lineage>
        <taxon>Bacteria</taxon>
        <taxon>Pseudomonadati</taxon>
        <taxon>Pseudomonadota</taxon>
        <taxon>Gammaproteobacteria</taxon>
        <taxon>Enterobacterales</taxon>
        <taxon>Enterobacteriaceae</taxon>
        <taxon>Enterobacter</taxon>
        <taxon>Enterobacter cloacae complex</taxon>
    </lineage>
</organism>
<dbReference type="Proteomes" id="UP000246375">
    <property type="component" value="Unassembled WGS sequence"/>
</dbReference>
<dbReference type="EMBL" id="QHMI01000006">
    <property type="protein sequence ID" value="PXB41160.1"/>
    <property type="molecule type" value="Genomic_DNA"/>
</dbReference>
<evidence type="ECO:0000313" key="3">
    <source>
        <dbReference type="Proteomes" id="UP000246375"/>
    </source>
</evidence>
<keyword evidence="2" id="KW-0255">Endonuclease</keyword>
<accession>A0A9X7L4S3</accession>
<gene>
    <name evidence="2" type="ORF">DL189_09320</name>
</gene>
<dbReference type="Pfam" id="PF13392">
    <property type="entry name" value="HNH_3"/>
    <property type="match status" value="1"/>
</dbReference>
<dbReference type="GO" id="GO:0004519">
    <property type="term" value="F:endonuclease activity"/>
    <property type="evidence" value="ECO:0007669"/>
    <property type="project" value="UniProtKB-KW"/>
</dbReference>
<reference evidence="2 3" key="1">
    <citation type="submission" date="2018-05" db="EMBL/GenBank/DDBJ databases">
        <title>Evaluation of testing and processing parameters for the GenePOC Carba assay.</title>
        <authorList>
            <person name="Walsh T.R."/>
        </authorList>
    </citation>
    <scope>NUCLEOTIDE SEQUENCE [LARGE SCALE GENOMIC DNA]</scope>
    <source>
        <strain evidence="2 3">PECIMP</strain>
    </source>
</reference>